<keyword evidence="5" id="KW-1185">Reference proteome</keyword>
<dbReference type="InterPro" id="IPR043129">
    <property type="entry name" value="ATPase_NBD"/>
</dbReference>
<dbReference type="SUPFAM" id="SSF53067">
    <property type="entry name" value="Actin-like ATPase domain"/>
    <property type="match status" value="2"/>
</dbReference>
<dbReference type="Pfam" id="PF00012">
    <property type="entry name" value="HSP70"/>
    <property type="match status" value="1"/>
</dbReference>
<reference evidence="5" key="1">
    <citation type="submission" date="2024-04" db="EMBL/GenBank/DDBJ databases">
        <title>Phylogenomic analyses of a clade within the roseobacter group suggest taxonomic reassignments of species of the genera Aestuariivita, Citreicella, Loktanella, Nautella, Pelagibaca, Ruegeria, Thalassobius, Thiobacimonas and Tropicibacter, and the proposal o.</title>
        <authorList>
            <person name="Jeon C.O."/>
        </authorList>
    </citation>
    <scope>NUCLEOTIDE SEQUENCE [LARGE SCALE GENOMIC DNA]</scope>
    <source>
        <strain evidence="5">BS5-3</strain>
    </source>
</reference>
<dbReference type="Proteomes" id="UP001440612">
    <property type="component" value="Chromosome"/>
</dbReference>
<dbReference type="PANTHER" id="PTHR42749">
    <property type="entry name" value="CELL SHAPE-DETERMINING PROTEIN MREB"/>
    <property type="match status" value="1"/>
</dbReference>
<keyword evidence="3" id="KW-0067">ATP-binding</keyword>
<protein>
    <submittedName>
        <fullName evidence="4">Hsp70 family protein</fullName>
    </submittedName>
</protein>
<evidence type="ECO:0000256" key="3">
    <source>
        <dbReference type="ARBA" id="ARBA00022840"/>
    </source>
</evidence>
<evidence type="ECO:0000256" key="2">
    <source>
        <dbReference type="ARBA" id="ARBA00022741"/>
    </source>
</evidence>
<dbReference type="InterPro" id="IPR018181">
    <property type="entry name" value="Heat_shock_70_CS"/>
</dbReference>
<dbReference type="Gene3D" id="3.30.420.40">
    <property type="match status" value="4"/>
</dbReference>
<name>A0ABZ2VA05_9RHOB</name>
<sequence length="411" mass="44159">MATLGIDFGTSNTAAGVMVAGRPHLIAVEPGRTTLPTSVFFDYDRKVTTYGSVANAALIDGREGRFMRALKSVLGTALMREKRQIAYERLTLIEVVARFLRMIRERAEAETGETYDLALSGRPVRFHSSDDARNAQAEIDLREAYMVAGFKDVSFMYEPDAAALASGPLDKGDLGLIVDIGGGTSDFSIFERDGNATRIIASHGVRVGGTDFDRAISIARVMPLLGRGAEIRNAMGAGRHIAPNAIFNDLATWQKIPFVYTAENRRMAADFAKLGIDPALFERLKTVLEMELGHDMAFAVEAGKIEVNKTGISDAAIMLDVIERGLAAPFTEQAMAAILEDQARQIGTCAAQTLDLAGITADRIGKIVFVGGSSLLQVVEKTMVDMFPKAALERTEAFTAVADGLAIAASS</sequence>
<comment type="similarity">
    <text evidence="1">Belongs to the heat shock protein 70 family.</text>
</comment>
<evidence type="ECO:0000256" key="1">
    <source>
        <dbReference type="ARBA" id="ARBA00007381"/>
    </source>
</evidence>
<dbReference type="Gene3D" id="3.90.640.10">
    <property type="entry name" value="Actin, Chain A, domain 4"/>
    <property type="match status" value="1"/>
</dbReference>
<organism evidence="4 5">
    <name type="scientific">Yoonia phaeophyticola</name>
    <dbReference type="NCBI Taxonomy" id="3137369"/>
    <lineage>
        <taxon>Bacteria</taxon>
        <taxon>Pseudomonadati</taxon>
        <taxon>Pseudomonadota</taxon>
        <taxon>Alphaproteobacteria</taxon>
        <taxon>Rhodobacterales</taxon>
        <taxon>Paracoccaceae</taxon>
        <taxon>Yoonia</taxon>
    </lineage>
</organism>
<dbReference type="PROSITE" id="PS00329">
    <property type="entry name" value="HSP70_2"/>
    <property type="match status" value="1"/>
</dbReference>
<dbReference type="PANTHER" id="PTHR42749:SF1">
    <property type="entry name" value="CELL SHAPE-DETERMINING PROTEIN MREB"/>
    <property type="match status" value="1"/>
</dbReference>
<dbReference type="InterPro" id="IPR013126">
    <property type="entry name" value="Hsp_70_fam"/>
</dbReference>
<keyword evidence="2" id="KW-0547">Nucleotide-binding</keyword>
<dbReference type="RefSeq" id="WP_341367533.1">
    <property type="nucleotide sequence ID" value="NZ_CP150951.2"/>
</dbReference>
<evidence type="ECO:0000313" key="5">
    <source>
        <dbReference type="Proteomes" id="UP001440612"/>
    </source>
</evidence>
<accession>A0ABZ2VA05</accession>
<gene>
    <name evidence="4" type="ORF">AABB29_01825</name>
</gene>
<evidence type="ECO:0000313" key="4">
    <source>
        <dbReference type="EMBL" id="WZC49423.1"/>
    </source>
</evidence>
<proteinExistence type="inferred from homology"/>
<dbReference type="EMBL" id="CP150951">
    <property type="protein sequence ID" value="WZC49423.1"/>
    <property type="molecule type" value="Genomic_DNA"/>
</dbReference>